<dbReference type="GO" id="GO:0003700">
    <property type="term" value="F:DNA-binding transcription factor activity"/>
    <property type="evidence" value="ECO:0007669"/>
    <property type="project" value="TreeGrafter"/>
</dbReference>
<dbReference type="InterPro" id="IPR028082">
    <property type="entry name" value="Peripla_BP_I"/>
</dbReference>
<name>A0A2T4UT61_9MICO</name>
<comment type="caution">
    <text evidence="5">The sequence shown here is derived from an EMBL/GenBank/DDBJ whole genome shotgun (WGS) entry which is preliminary data.</text>
</comment>
<protein>
    <submittedName>
        <fullName evidence="5">LacI family transcriptional regulator</fullName>
    </submittedName>
</protein>
<dbReference type="RefSeq" id="WP_107574381.1">
    <property type="nucleotide sequence ID" value="NZ_PZPL01000001.1"/>
</dbReference>
<evidence type="ECO:0000259" key="4">
    <source>
        <dbReference type="PROSITE" id="PS50932"/>
    </source>
</evidence>
<dbReference type="SMART" id="SM00354">
    <property type="entry name" value="HTH_LACI"/>
    <property type="match status" value="1"/>
</dbReference>
<evidence type="ECO:0000256" key="3">
    <source>
        <dbReference type="ARBA" id="ARBA00023163"/>
    </source>
</evidence>
<keyword evidence="1" id="KW-0805">Transcription regulation</keyword>
<keyword evidence="3" id="KW-0804">Transcription</keyword>
<dbReference type="InterPro" id="IPR010982">
    <property type="entry name" value="Lambda_DNA-bd_dom_sf"/>
</dbReference>
<keyword evidence="6" id="KW-1185">Reference proteome</keyword>
<dbReference type="Gene3D" id="3.40.50.2300">
    <property type="match status" value="2"/>
</dbReference>
<evidence type="ECO:0000313" key="6">
    <source>
        <dbReference type="Proteomes" id="UP000241085"/>
    </source>
</evidence>
<dbReference type="PANTHER" id="PTHR30146:SF109">
    <property type="entry name" value="HTH-TYPE TRANSCRIPTIONAL REGULATOR GALS"/>
    <property type="match status" value="1"/>
</dbReference>
<dbReference type="Pfam" id="PF13377">
    <property type="entry name" value="Peripla_BP_3"/>
    <property type="match status" value="1"/>
</dbReference>
<dbReference type="PANTHER" id="PTHR30146">
    <property type="entry name" value="LACI-RELATED TRANSCRIPTIONAL REPRESSOR"/>
    <property type="match status" value="1"/>
</dbReference>
<dbReference type="CDD" id="cd01392">
    <property type="entry name" value="HTH_LacI"/>
    <property type="match status" value="1"/>
</dbReference>
<organism evidence="5 6">
    <name type="scientific">Rathayibacter caricis DSM 15933</name>
    <dbReference type="NCBI Taxonomy" id="1328867"/>
    <lineage>
        <taxon>Bacteria</taxon>
        <taxon>Bacillati</taxon>
        <taxon>Actinomycetota</taxon>
        <taxon>Actinomycetes</taxon>
        <taxon>Micrococcales</taxon>
        <taxon>Microbacteriaceae</taxon>
        <taxon>Rathayibacter</taxon>
    </lineage>
</organism>
<accession>A0A2T4UT61</accession>
<keyword evidence="2" id="KW-0238">DNA-binding</keyword>
<dbReference type="Proteomes" id="UP000241085">
    <property type="component" value="Unassembled WGS sequence"/>
</dbReference>
<sequence>MSFPGEPRRRPTIDDVARAAGVSRGTVSRALNGGRWVSPEAQHAVDAAVRRTGYRANAHARGLRLQRGGAIAFVLGEDVEHLFADPNVAVLLTHVSKALAEQGHAMVLLLAADPATRQHALDFLGTGQVDGVMLVSWSRDLTLLDELRAAGLPVVCCGTPERRGGDAGWVAADDREGARRMTEHLLSLGRRSIAMIAGPDDRLGASLRVDGFRDALGDVAAQPAPVEFGDWSERSGAEAMARLLDSSPGVDAVFAANDRMAAGAISTLVAAGRRVPEDVAVGGFDDSPAASAASPAITTMRQPFERIAREMTRLLLAEIDGEQPAHVQLATEFVRRESA</sequence>
<dbReference type="Pfam" id="PF00356">
    <property type="entry name" value="LacI"/>
    <property type="match status" value="1"/>
</dbReference>
<dbReference type="PRINTS" id="PR00036">
    <property type="entry name" value="HTHLACI"/>
</dbReference>
<evidence type="ECO:0000313" key="5">
    <source>
        <dbReference type="EMBL" id="PTL72724.1"/>
    </source>
</evidence>
<evidence type="ECO:0000256" key="1">
    <source>
        <dbReference type="ARBA" id="ARBA00023015"/>
    </source>
</evidence>
<dbReference type="SUPFAM" id="SSF47413">
    <property type="entry name" value="lambda repressor-like DNA-binding domains"/>
    <property type="match status" value="1"/>
</dbReference>
<dbReference type="PROSITE" id="PS00356">
    <property type="entry name" value="HTH_LACI_1"/>
    <property type="match status" value="1"/>
</dbReference>
<proteinExistence type="predicted"/>
<dbReference type="GO" id="GO:0000976">
    <property type="term" value="F:transcription cis-regulatory region binding"/>
    <property type="evidence" value="ECO:0007669"/>
    <property type="project" value="TreeGrafter"/>
</dbReference>
<dbReference type="InterPro" id="IPR046335">
    <property type="entry name" value="LacI/GalR-like_sensor"/>
</dbReference>
<dbReference type="Gene3D" id="1.10.260.40">
    <property type="entry name" value="lambda repressor-like DNA-binding domains"/>
    <property type="match status" value="1"/>
</dbReference>
<dbReference type="AlphaFoldDB" id="A0A2T4UT61"/>
<dbReference type="EMBL" id="PZPL01000001">
    <property type="protein sequence ID" value="PTL72724.1"/>
    <property type="molecule type" value="Genomic_DNA"/>
</dbReference>
<dbReference type="CDD" id="cd06267">
    <property type="entry name" value="PBP1_LacI_sugar_binding-like"/>
    <property type="match status" value="1"/>
</dbReference>
<dbReference type="InterPro" id="IPR000843">
    <property type="entry name" value="HTH_LacI"/>
</dbReference>
<gene>
    <name evidence="5" type="ORF">C1I63_07605</name>
</gene>
<reference evidence="5 6" key="1">
    <citation type="submission" date="2018-03" db="EMBL/GenBank/DDBJ databases">
        <title>Bacteriophage NCPPB3778 and a type I-E CRISPR drive the evolution of the US Biological Select Agent, Rathayibacter toxicus.</title>
        <authorList>
            <person name="Davis E.W.II."/>
            <person name="Tabima J.F."/>
            <person name="Weisberg A.J."/>
            <person name="Dantas Lopes L."/>
            <person name="Wiseman M.S."/>
            <person name="Wiseman M.S."/>
            <person name="Pupko T."/>
            <person name="Belcher M.S."/>
            <person name="Sechler A.J."/>
            <person name="Tancos M.A."/>
            <person name="Schroeder B.K."/>
            <person name="Murray T.D."/>
            <person name="Luster D.G."/>
            <person name="Schneider W.L."/>
            <person name="Rogers E."/>
            <person name="Andreote F.D."/>
            <person name="Grunwald N.J."/>
            <person name="Putnam M.L."/>
            <person name="Chang J.H."/>
        </authorList>
    </citation>
    <scope>NUCLEOTIDE SEQUENCE [LARGE SCALE GENOMIC DNA]</scope>
    <source>
        <strain evidence="5 6">DSM 15933</strain>
    </source>
</reference>
<dbReference type="PROSITE" id="PS50932">
    <property type="entry name" value="HTH_LACI_2"/>
    <property type="match status" value="1"/>
</dbReference>
<evidence type="ECO:0000256" key="2">
    <source>
        <dbReference type="ARBA" id="ARBA00023125"/>
    </source>
</evidence>
<feature type="domain" description="HTH lacI-type" evidence="4">
    <location>
        <begin position="11"/>
        <end position="65"/>
    </location>
</feature>
<dbReference type="SUPFAM" id="SSF53822">
    <property type="entry name" value="Periplasmic binding protein-like I"/>
    <property type="match status" value="1"/>
</dbReference>